<organism evidence="1 2">
    <name type="scientific">Pagothenia borchgrevinki</name>
    <name type="common">Bald rockcod</name>
    <name type="synonym">Trematomus borchgrevinki</name>
    <dbReference type="NCBI Taxonomy" id="8213"/>
    <lineage>
        <taxon>Eukaryota</taxon>
        <taxon>Metazoa</taxon>
        <taxon>Chordata</taxon>
        <taxon>Craniata</taxon>
        <taxon>Vertebrata</taxon>
        <taxon>Euteleostomi</taxon>
        <taxon>Actinopterygii</taxon>
        <taxon>Neopterygii</taxon>
        <taxon>Teleostei</taxon>
        <taxon>Neoteleostei</taxon>
        <taxon>Acanthomorphata</taxon>
        <taxon>Eupercaria</taxon>
        <taxon>Perciformes</taxon>
        <taxon>Notothenioidei</taxon>
        <taxon>Nototheniidae</taxon>
        <taxon>Pagothenia</taxon>
    </lineage>
</organism>
<keyword evidence="2" id="KW-1185">Reference proteome</keyword>
<comment type="caution">
    <text evidence="1">The sequence shown here is derived from an EMBL/GenBank/DDBJ whole genome shotgun (WGS) entry which is preliminary data.</text>
</comment>
<sequence length="74" mass="8184">MSNYELYEPLQSGFRLHHSTETALIHIINDLFIAADSGRLSILILLDLSAVFDTISHTILLNCLSDLLGVTARS</sequence>
<reference evidence="1 2" key="2">
    <citation type="journal article" date="2024" name="G3 (Bethesda)">
        <title>The genome of the cryopelagic Antarctic bald notothen, Trematomus borchgrevinki.</title>
        <authorList>
            <person name="Rayamajhi N."/>
            <person name="Rivera-Colon A.G."/>
            <person name="Minhas B.F."/>
            <person name="Cheng C.C."/>
            <person name="Catchen J.M."/>
        </authorList>
    </citation>
    <scope>NUCLEOTIDE SEQUENCE [LARGE SCALE GENOMIC DNA]</scope>
    <source>
        <strain evidence="1">AGRC-2024</strain>
    </source>
</reference>
<protein>
    <recommendedName>
        <fullName evidence="3">Reverse transcriptase domain-containing protein</fullName>
    </recommendedName>
</protein>
<evidence type="ECO:0000313" key="1">
    <source>
        <dbReference type="EMBL" id="KAL3055672.1"/>
    </source>
</evidence>
<dbReference type="PANTHER" id="PTHR33332">
    <property type="entry name" value="REVERSE TRANSCRIPTASE DOMAIN-CONTAINING PROTEIN"/>
    <property type="match status" value="1"/>
</dbReference>
<evidence type="ECO:0000313" key="2">
    <source>
        <dbReference type="Proteomes" id="UP001619887"/>
    </source>
</evidence>
<dbReference type="EMBL" id="JBIYXZ010002077">
    <property type="protein sequence ID" value="KAL3055672.1"/>
    <property type="molecule type" value="Genomic_DNA"/>
</dbReference>
<accession>A0ABD2GNH9</accession>
<dbReference type="AlphaFoldDB" id="A0ABD2GNH9"/>
<gene>
    <name evidence="1" type="ORF">OYC64_018363</name>
</gene>
<dbReference type="Proteomes" id="UP001619887">
    <property type="component" value="Unassembled WGS sequence"/>
</dbReference>
<name>A0ABD2GNH9_PAGBO</name>
<proteinExistence type="predicted"/>
<evidence type="ECO:0008006" key="3">
    <source>
        <dbReference type="Google" id="ProtNLM"/>
    </source>
</evidence>
<reference evidence="1 2" key="1">
    <citation type="journal article" date="2022" name="G3 (Bethesda)">
        <title>Evaluating Illumina-, Nanopore-, and PacBio-based genome assembly strategies with the bald notothen, Trematomus borchgrevinki.</title>
        <authorList>
            <person name="Rayamajhi N."/>
            <person name="Cheng C.C."/>
            <person name="Catchen J.M."/>
        </authorList>
    </citation>
    <scope>NUCLEOTIDE SEQUENCE [LARGE SCALE GENOMIC DNA]</scope>
    <source>
        <strain evidence="1">AGRC-2024</strain>
    </source>
</reference>